<accession>A0A4Z2ETW8</accession>
<feature type="compositionally biased region" description="Low complexity" evidence="1">
    <location>
        <begin position="92"/>
        <end position="102"/>
    </location>
</feature>
<protein>
    <submittedName>
        <fullName evidence="2">Uncharacterized protein</fullName>
    </submittedName>
</protein>
<feature type="compositionally biased region" description="Low complexity" evidence="1">
    <location>
        <begin position="239"/>
        <end position="253"/>
    </location>
</feature>
<gene>
    <name evidence="2" type="ORF">EYF80_057482</name>
</gene>
<feature type="compositionally biased region" description="Gly residues" evidence="1">
    <location>
        <begin position="400"/>
        <end position="411"/>
    </location>
</feature>
<feature type="region of interest" description="Disordered" evidence="1">
    <location>
        <begin position="377"/>
        <end position="454"/>
    </location>
</feature>
<feature type="region of interest" description="Disordered" evidence="1">
    <location>
        <begin position="86"/>
        <end position="337"/>
    </location>
</feature>
<reference evidence="2 3" key="1">
    <citation type="submission" date="2019-03" db="EMBL/GenBank/DDBJ databases">
        <title>First draft genome of Liparis tanakae, snailfish: a comprehensive survey of snailfish specific genes.</title>
        <authorList>
            <person name="Kim W."/>
            <person name="Song I."/>
            <person name="Jeong J.-H."/>
            <person name="Kim D."/>
            <person name="Kim S."/>
            <person name="Ryu S."/>
            <person name="Song J.Y."/>
            <person name="Lee S.K."/>
        </authorList>
    </citation>
    <scope>NUCLEOTIDE SEQUENCE [LARGE SCALE GENOMIC DNA]</scope>
    <source>
        <tissue evidence="2">Muscle</tissue>
    </source>
</reference>
<dbReference type="AlphaFoldDB" id="A0A4Z2ETW8"/>
<proteinExistence type="predicted"/>
<name>A0A4Z2ETW8_9TELE</name>
<dbReference type="OrthoDB" id="10671670at2759"/>
<feature type="compositionally biased region" description="Low complexity" evidence="1">
    <location>
        <begin position="181"/>
        <end position="219"/>
    </location>
</feature>
<feature type="region of interest" description="Disordered" evidence="1">
    <location>
        <begin position="1"/>
        <end position="20"/>
    </location>
</feature>
<keyword evidence="3" id="KW-1185">Reference proteome</keyword>
<dbReference type="Proteomes" id="UP000314294">
    <property type="component" value="Unassembled WGS sequence"/>
</dbReference>
<feature type="compositionally biased region" description="Basic and acidic residues" evidence="1">
    <location>
        <begin position="310"/>
        <end position="319"/>
    </location>
</feature>
<dbReference type="EMBL" id="SRLO01002751">
    <property type="protein sequence ID" value="TNN32357.1"/>
    <property type="molecule type" value="Genomic_DNA"/>
</dbReference>
<evidence type="ECO:0000313" key="3">
    <source>
        <dbReference type="Proteomes" id="UP000314294"/>
    </source>
</evidence>
<evidence type="ECO:0000256" key="1">
    <source>
        <dbReference type="SAM" id="MobiDB-lite"/>
    </source>
</evidence>
<sequence length="454" mass="46401">MKTPTPPVPDEGLQAARGVGALDAPVRSALGSHQPAPEGHGVLLGASSAARLGLRGTRASGSGPGGLGETADRVYAWNRDDGYLEPIQDPELLAGGAALPRGGARDRRSDAPGAVEPPHQAEGAVHVQQGEPSLPLGVAQQQLPVQPPGLRRHVQGERAGGEAAQQHALLVRPERREARRLAAAGRFLRGAAPSPRPAGSSESPSSPSSSSLSASRLMRGGAGRSFLRAPAPRGGGTYSTPGSMVPSGSSSSEGGRRVTRPLAGAERTSDRDSPWNSACGGMASGIRSASDSRLGKSGEGDGDGLVSGVRSDELREEKSTTSPFSRTGSGRRPADAARPALGLAGVAAAPRSPWPAASFWARRMSLASWLPPARLPKLLSPGPEEGGTADRQAAGHRAPPGGGLLPEGGDGSDTATGSGPGQTVPETLREAHLAPSRKVQWRPMKAQMSSFHLK</sequence>
<evidence type="ECO:0000313" key="2">
    <source>
        <dbReference type="EMBL" id="TNN32357.1"/>
    </source>
</evidence>
<comment type="caution">
    <text evidence="2">The sequence shown here is derived from an EMBL/GenBank/DDBJ whole genome shotgun (WGS) entry which is preliminary data.</text>
</comment>
<organism evidence="2 3">
    <name type="scientific">Liparis tanakae</name>
    <name type="common">Tanaka's snailfish</name>
    <dbReference type="NCBI Taxonomy" id="230148"/>
    <lineage>
        <taxon>Eukaryota</taxon>
        <taxon>Metazoa</taxon>
        <taxon>Chordata</taxon>
        <taxon>Craniata</taxon>
        <taxon>Vertebrata</taxon>
        <taxon>Euteleostomi</taxon>
        <taxon>Actinopterygii</taxon>
        <taxon>Neopterygii</taxon>
        <taxon>Teleostei</taxon>
        <taxon>Neoteleostei</taxon>
        <taxon>Acanthomorphata</taxon>
        <taxon>Eupercaria</taxon>
        <taxon>Perciformes</taxon>
        <taxon>Cottioidei</taxon>
        <taxon>Cottales</taxon>
        <taxon>Liparidae</taxon>
        <taxon>Liparis</taxon>
    </lineage>
</organism>